<proteinExistence type="predicted"/>
<protein>
    <submittedName>
        <fullName evidence="1">Uncharacterized protein</fullName>
    </submittedName>
</protein>
<comment type="caution">
    <text evidence="1">The sequence shown here is derived from an EMBL/GenBank/DDBJ whole genome shotgun (WGS) entry which is preliminary data.</text>
</comment>
<evidence type="ECO:0000313" key="2">
    <source>
        <dbReference type="Proteomes" id="UP001472677"/>
    </source>
</evidence>
<reference evidence="1 2" key="1">
    <citation type="journal article" date="2024" name="G3 (Bethesda)">
        <title>Genome assembly of Hibiscus sabdariffa L. provides insights into metabolisms of medicinal natural products.</title>
        <authorList>
            <person name="Kim T."/>
        </authorList>
    </citation>
    <scope>NUCLEOTIDE SEQUENCE [LARGE SCALE GENOMIC DNA]</scope>
    <source>
        <strain evidence="1">TK-2024</strain>
        <tissue evidence="1">Old leaves</tissue>
    </source>
</reference>
<gene>
    <name evidence="1" type="ORF">V6N12_028540</name>
</gene>
<sequence length="100" mass="11098">MSMVLTTKEVKEEITGEDVLEVPPGYPSSTVRFKAEEVPPLLFAVEDFGSGLSFHQRIRKTMIESDAIAFRTCRETEGSFLDYVGKALGKPISFIRALLA</sequence>
<name>A0ABR2F664_9ROSI</name>
<dbReference type="Gene3D" id="3.40.50.2000">
    <property type="entry name" value="Glycogen Phosphorylase B"/>
    <property type="match status" value="1"/>
</dbReference>
<accession>A0ABR2F664</accession>
<evidence type="ECO:0000313" key="1">
    <source>
        <dbReference type="EMBL" id="KAK8572487.1"/>
    </source>
</evidence>
<dbReference type="EMBL" id="JBBPBM010000008">
    <property type="protein sequence ID" value="KAK8572487.1"/>
    <property type="molecule type" value="Genomic_DNA"/>
</dbReference>
<organism evidence="1 2">
    <name type="scientific">Hibiscus sabdariffa</name>
    <name type="common">roselle</name>
    <dbReference type="NCBI Taxonomy" id="183260"/>
    <lineage>
        <taxon>Eukaryota</taxon>
        <taxon>Viridiplantae</taxon>
        <taxon>Streptophyta</taxon>
        <taxon>Embryophyta</taxon>
        <taxon>Tracheophyta</taxon>
        <taxon>Spermatophyta</taxon>
        <taxon>Magnoliopsida</taxon>
        <taxon>eudicotyledons</taxon>
        <taxon>Gunneridae</taxon>
        <taxon>Pentapetalae</taxon>
        <taxon>rosids</taxon>
        <taxon>malvids</taxon>
        <taxon>Malvales</taxon>
        <taxon>Malvaceae</taxon>
        <taxon>Malvoideae</taxon>
        <taxon>Hibiscus</taxon>
    </lineage>
</organism>
<keyword evidence="2" id="KW-1185">Reference proteome</keyword>
<dbReference type="Proteomes" id="UP001472677">
    <property type="component" value="Unassembled WGS sequence"/>
</dbReference>